<dbReference type="InterPro" id="IPR002913">
    <property type="entry name" value="START_lipid-bd_dom"/>
</dbReference>
<dbReference type="InterPro" id="IPR011993">
    <property type="entry name" value="PH-like_dom_sf"/>
</dbReference>
<evidence type="ECO:0008006" key="9">
    <source>
        <dbReference type="Google" id="ProtNLM"/>
    </source>
</evidence>
<dbReference type="InterPro" id="IPR051213">
    <property type="entry name" value="START_lipid_transfer"/>
</dbReference>
<keyword evidence="4" id="KW-0472">Membrane</keyword>
<dbReference type="GO" id="GO:0005783">
    <property type="term" value="C:endoplasmic reticulum"/>
    <property type="evidence" value="ECO:0007669"/>
    <property type="project" value="UniProtKB-SubCell"/>
</dbReference>
<dbReference type="AlphaFoldDB" id="A0AAV2YXA7"/>
<name>A0AAV2YXA7_9STRA</name>
<comment type="subcellular location">
    <subcellularLocation>
        <location evidence="1">Endoplasmic reticulum</location>
    </subcellularLocation>
</comment>
<dbReference type="PANTHER" id="PTHR19308">
    <property type="entry name" value="PHOSPHATIDYLCHOLINE TRANSFER PROTEIN"/>
    <property type="match status" value="1"/>
</dbReference>
<dbReference type="SUPFAM" id="SSF50729">
    <property type="entry name" value="PH domain-like"/>
    <property type="match status" value="1"/>
</dbReference>
<dbReference type="Proteomes" id="UP001146120">
    <property type="component" value="Unassembled WGS sequence"/>
</dbReference>
<dbReference type="GO" id="GO:0016746">
    <property type="term" value="F:acyltransferase activity"/>
    <property type="evidence" value="ECO:0007669"/>
    <property type="project" value="InterPro"/>
</dbReference>
<feature type="transmembrane region" description="Helical" evidence="4">
    <location>
        <begin position="740"/>
        <end position="759"/>
    </location>
</feature>
<dbReference type="Pfam" id="PF00198">
    <property type="entry name" value="2-oxoacid_dh"/>
    <property type="match status" value="2"/>
</dbReference>
<dbReference type="PROSITE" id="PS50003">
    <property type="entry name" value="PH_DOMAIN"/>
    <property type="match status" value="1"/>
</dbReference>
<evidence type="ECO:0000313" key="7">
    <source>
        <dbReference type="EMBL" id="DAZ97827.1"/>
    </source>
</evidence>
<reference evidence="7" key="1">
    <citation type="submission" date="2022-11" db="EMBL/GenBank/DDBJ databases">
        <authorList>
            <person name="Morgan W.R."/>
            <person name="Tartar A."/>
        </authorList>
    </citation>
    <scope>NUCLEOTIDE SEQUENCE</scope>
    <source>
        <strain evidence="7">ARSEF 373</strain>
    </source>
</reference>
<accession>A0AAV2YXA7</accession>
<dbReference type="Gene3D" id="3.30.530.20">
    <property type="match status" value="2"/>
</dbReference>
<evidence type="ECO:0000256" key="1">
    <source>
        <dbReference type="ARBA" id="ARBA00004240"/>
    </source>
</evidence>
<dbReference type="Pfam" id="PF00169">
    <property type="entry name" value="PH"/>
    <property type="match status" value="1"/>
</dbReference>
<reference evidence="7" key="2">
    <citation type="journal article" date="2023" name="Microbiol Resour">
        <title>Decontamination and Annotation of the Draft Genome Sequence of the Oomycete Lagenidium giganteum ARSEF 373.</title>
        <authorList>
            <person name="Morgan W.R."/>
            <person name="Tartar A."/>
        </authorList>
    </citation>
    <scope>NUCLEOTIDE SEQUENCE</scope>
    <source>
        <strain evidence="7">ARSEF 373</strain>
    </source>
</reference>
<dbReference type="SUPFAM" id="SSF55961">
    <property type="entry name" value="Bet v1-like"/>
    <property type="match status" value="2"/>
</dbReference>
<keyword evidence="4" id="KW-0812">Transmembrane</keyword>
<evidence type="ECO:0000256" key="4">
    <source>
        <dbReference type="SAM" id="Phobius"/>
    </source>
</evidence>
<evidence type="ECO:0000313" key="8">
    <source>
        <dbReference type="Proteomes" id="UP001146120"/>
    </source>
</evidence>
<organism evidence="7 8">
    <name type="scientific">Lagenidium giganteum</name>
    <dbReference type="NCBI Taxonomy" id="4803"/>
    <lineage>
        <taxon>Eukaryota</taxon>
        <taxon>Sar</taxon>
        <taxon>Stramenopiles</taxon>
        <taxon>Oomycota</taxon>
        <taxon>Peronosporomycetes</taxon>
        <taxon>Pythiales</taxon>
        <taxon>Pythiaceae</taxon>
    </lineage>
</organism>
<dbReference type="SMART" id="SM00233">
    <property type="entry name" value="PH"/>
    <property type="match status" value="1"/>
</dbReference>
<dbReference type="Pfam" id="PF01852">
    <property type="entry name" value="START"/>
    <property type="match status" value="2"/>
</dbReference>
<keyword evidence="8" id="KW-1185">Reference proteome</keyword>
<comment type="caution">
    <text evidence="7">The sequence shown here is derived from an EMBL/GenBank/DDBJ whole genome shotgun (WGS) entry which is preliminary data.</text>
</comment>
<dbReference type="Gene3D" id="3.30.559.10">
    <property type="entry name" value="Chloramphenicol acetyltransferase-like domain"/>
    <property type="match status" value="1"/>
</dbReference>
<feature type="region of interest" description="Disordered" evidence="3">
    <location>
        <begin position="383"/>
        <end position="417"/>
    </location>
</feature>
<sequence>MVASSEVSSGSGANALHLPRKVGHLYQKSGLSRSWKPRYFTLEGTVLYYYKREGDAVPKGTVVLTGCSIKLTKDKKYYSFRISHPKTSKVYDLAATLQSRTEEWVELLQDAANPVFSQVSRSDSHDSRMSTAESTRSMSIAVDASELEFVAAEDAQIPAEHKDHLEALMCEFVKQAKKDADGWKLAADSRDVKAYTKMYSKVSAFKGVGVINHHPHAILRQVLDVSKRSSYDPQLLATRRAHVFDDHTFIDYLIYKPVFPAVARDFVNVTHWRVLQDDSIVVIATSVQRPDLCPSREPEVVRAVTHMGGFLIAPNADYTGATVTYIAKADVKAGVPAALQTKVFIKQAFVVDGLRKALDEEHFDNATFERVSNTTAMSLTTTELEEDVEEAQSSGDVADDEDDAASTHAEAETVPEEGFPAVAEKFADTIDKLIARMDVELNDESAWNFHSEKNGLKAYTKVDGSLTAAKGVGFVPFHPRAIWDAVIDINKKKLYDGQLATGHRLQTLDDQTCVDYLEYKPVFVVAGRDFVNLVHWRVLPGGAIIIVAQGIEDLSLAPLKEPKIVRGDVHLAGWKIVPNAAYDGADVSFMVKSDLKGSIPSRIASKAAAEQPYMIQRIADLLKKSKNLAELEAQGKVKNTIFELPRGGAKSSPAKPVAAAPAAPVAAPAKPAAPTTVAAKKEEASAAPVKQEGSPDQFNGDFDVLGKPKRTTHSPLELASYAFQMVVALLALKSVGLPSVLHYGVIGYLIVYFGMLLSLGPSHMSPRRRLMIATFGPPDSGMINGSLFCDVTQTMKYIDDKRAETDAHITLTHVVIRALGAALAKAPSVNGHIVFGNYYPSPTVDVSCLVAMEGGKDLGIVKVADIDKTSLKDLCTLIRGKATDLRKGKVKEHQDRNKLINLLPTWVIRPALNLCGWLGGACGFEVKAVGVERYQFGSVLVTSVGMMGLDLAFAPISPFAQCGTLVMIGSVKDTPVVVDGEIVVRKILTVTCTIDHRYVDGSQAIRMANNMKRFIEDPSLVEALAN</sequence>
<dbReference type="PROSITE" id="PS50848">
    <property type="entry name" value="START"/>
    <property type="match status" value="2"/>
</dbReference>
<dbReference type="EMBL" id="DAKRPA010000124">
    <property type="protein sequence ID" value="DAZ97827.1"/>
    <property type="molecule type" value="Genomic_DNA"/>
</dbReference>
<dbReference type="Gene3D" id="2.30.29.30">
    <property type="entry name" value="Pleckstrin-homology domain (PH domain)/Phosphotyrosine-binding domain (PTB)"/>
    <property type="match status" value="1"/>
</dbReference>
<keyword evidence="2" id="KW-0256">Endoplasmic reticulum</keyword>
<dbReference type="InterPro" id="IPR023213">
    <property type="entry name" value="CAT-like_dom_sf"/>
</dbReference>
<evidence type="ECO:0000256" key="3">
    <source>
        <dbReference type="SAM" id="MobiDB-lite"/>
    </source>
</evidence>
<dbReference type="GO" id="GO:0008289">
    <property type="term" value="F:lipid binding"/>
    <property type="evidence" value="ECO:0007669"/>
    <property type="project" value="InterPro"/>
</dbReference>
<feature type="domain" description="PH" evidence="5">
    <location>
        <begin position="18"/>
        <end position="113"/>
    </location>
</feature>
<gene>
    <name evidence="7" type="ORF">N0F65_002497</name>
</gene>
<evidence type="ECO:0000259" key="6">
    <source>
        <dbReference type="PROSITE" id="PS50848"/>
    </source>
</evidence>
<protein>
    <recommendedName>
        <fullName evidence="9">Dihydrolipoamide acetyltransferase component of pyruvate dehydrogenase complex</fullName>
    </recommendedName>
</protein>
<dbReference type="SMART" id="SM00234">
    <property type="entry name" value="START"/>
    <property type="match status" value="1"/>
</dbReference>
<dbReference type="InterPro" id="IPR023393">
    <property type="entry name" value="START-like_dom_sf"/>
</dbReference>
<evidence type="ECO:0000259" key="5">
    <source>
        <dbReference type="PROSITE" id="PS50003"/>
    </source>
</evidence>
<feature type="domain" description="START" evidence="6">
    <location>
        <begin position="443"/>
        <end position="609"/>
    </location>
</feature>
<evidence type="ECO:0000256" key="2">
    <source>
        <dbReference type="ARBA" id="ARBA00022824"/>
    </source>
</evidence>
<keyword evidence="4" id="KW-1133">Transmembrane helix</keyword>
<dbReference type="InterPro" id="IPR001078">
    <property type="entry name" value="2-oxoacid_DH_actylTfrase"/>
</dbReference>
<dbReference type="InterPro" id="IPR001849">
    <property type="entry name" value="PH_domain"/>
</dbReference>
<proteinExistence type="predicted"/>
<dbReference type="SUPFAM" id="SSF52777">
    <property type="entry name" value="CoA-dependent acyltransferases"/>
    <property type="match status" value="1"/>
</dbReference>
<dbReference type="CDD" id="cd00177">
    <property type="entry name" value="START"/>
    <property type="match status" value="2"/>
</dbReference>
<feature type="domain" description="START" evidence="6">
    <location>
        <begin position="171"/>
        <end position="349"/>
    </location>
</feature>
<dbReference type="PANTHER" id="PTHR19308:SF14">
    <property type="entry name" value="START DOMAIN-CONTAINING PROTEIN"/>
    <property type="match status" value="1"/>
</dbReference>
<feature type="region of interest" description="Disordered" evidence="3">
    <location>
        <begin position="674"/>
        <end position="706"/>
    </location>
</feature>